<reference evidence="5" key="1">
    <citation type="submission" date="2018-06" db="EMBL/GenBank/DDBJ databases">
        <title>Genome assembly of Danube salmon.</title>
        <authorList>
            <person name="Macqueen D.J."/>
            <person name="Gundappa M.K."/>
        </authorList>
    </citation>
    <scope>NUCLEOTIDE SEQUENCE [LARGE SCALE GENOMIC DNA]</scope>
</reference>
<dbReference type="PANTHER" id="PTHR22573:SF60">
    <property type="entry name" value="PHOSPHOGLUCOMUTASE-1"/>
    <property type="match status" value="1"/>
</dbReference>
<evidence type="ECO:0000313" key="5">
    <source>
        <dbReference type="Proteomes" id="UP000314982"/>
    </source>
</evidence>
<dbReference type="STRING" id="62062.ENSHHUP00000090388"/>
<reference evidence="4" key="2">
    <citation type="submission" date="2025-08" db="UniProtKB">
        <authorList>
            <consortium name="Ensembl"/>
        </authorList>
    </citation>
    <scope>IDENTIFICATION</scope>
</reference>
<dbReference type="AlphaFoldDB" id="A0A4W5RVU2"/>
<dbReference type="Pfam" id="PF02879">
    <property type="entry name" value="PGM_PMM_II"/>
    <property type="match status" value="1"/>
</dbReference>
<dbReference type="Proteomes" id="UP000314982">
    <property type="component" value="Unassembled WGS sequence"/>
</dbReference>
<evidence type="ECO:0000256" key="1">
    <source>
        <dbReference type="ARBA" id="ARBA00010231"/>
    </source>
</evidence>
<organism evidence="4 5">
    <name type="scientific">Hucho hucho</name>
    <name type="common">huchen</name>
    <dbReference type="NCBI Taxonomy" id="62062"/>
    <lineage>
        <taxon>Eukaryota</taxon>
        <taxon>Metazoa</taxon>
        <taxon>Chordata</taxon>
        <taxon>Craniata</taxon>
        <taxon>Vertebrata</taxon>
        <taxon>Euteleostomi</taxon>
        <taxon>Actinopterygii</taxon>
        <taxon>Neopterygii</taxon>
        <taxon>Teleostei</taxon>
        <taxon>Protacanthopterygii</taxon>
        <taxon>Salmoniformes</taxon>
        <taxon>Salmonidae</taxon>
        <taxon>Salmoninae</taxon>
        <taxon>Hucho</taxon>
    </lineage>
</organism>
<name>A0A4W5RVU2_9TELE</name>
<sequence length="211" mass="23044">MCPELRVDLDTPGKQMFDLENKFKPFTVEIVDSAESYANMLRNIFDFAALKENHIKIRLEHHGSATLGVVGPNVKRILCEELGSPAKSAINYVPLQDFGGQHPDPILTYAADLAEAMRGGQHNFEAAFDGDGDRNMILGKHGFFVNPSDSVAVIATNVFSIPYVQHTGVRGFVCSMPTSAAHQVPTSAAHQVPTRCPPALPWTTKTSAWPQ</sequence>
<protein>
    <submittedName>
        <fullName evidence="4">Phosphoglucomutase 1</fullName>
    </submittedName>
</protein>
<evidence type="ECO:0000256" key="2">
    <source>
        <dbReference type="ARBA" id="ARBA00022553"/>
    </source>
</evidence>
<dbReference type="Gene3D" id="3.40.120.10">
    <property type="entry name" value="Alpha-D-Glucose-1,6-Bisphosphate, subunit A, domain 3"/>
    <property type="match status" value="2"/>
</dbReference>
<feature type="domain" description="Alpha-D-phosphohexomutase alpha/beta/alpha" evidence="3">
    <location>
        <begin position="36"/>
        <end position="140"/>
    </location>
</feature>
<keyword evidence="2" id="KW-0597">Phosphoprotein</keyword>
<dbReference type="InterPro" id="IPR005841">
    <property type="entry name" value="Alpha-D-phosphohexomutase_SF"/>
</dbReference>
<dbReference type="InterPro" id="IPR005845">
    <property type="entry name" value="A-D-PHexomutase_a/b/a-II"/>
</dbReference>
<dbReference type="PANTHER" id="PTHR22573">
    <property type="entry name" value="PHOSPHOHEXOMUTASE FAMILY MEMBER"/>
    <property type="match status" value="1"/>
</dbReference>
<evidence type="ECO:0000313" key="4">
    <source>
        <dbReference type="Ensembl" id="ENSHHUP00000090388.1"/>
    </source>
</evidence>
<dbReference type="GO" id="GO:0004614">
    <property type="term" value="F:phosphoglucomutase activity"/>
    <property type="evidence" value="ECO:0007669"/>
    <property type="project" value="InterPro"/>
</dbReference>
<keyword evidence="5" id="KW-1185">Reference proteome</keyword>
<accession>A0A4W5RVU2</accession>
<evidence type="ECO:0000259" key="3">
    <source>
        <dbReference type="Pfam" id="PF02879"/>
    </source>
</evidence>
<dbReference type="InterPro" id="IPR045244">
    <property type="entry name" value="PGM"/>
</dbReference>
<comment type="similarity">
    <text evidence="1">Belongs to the phosphohexose mutase family.</text>
</comment>
<dbReference type="GeneTree" id="ENSGT00940000155542"/>
<dbReference type="GO" id="GO:0005975">
    <property type="term" value="P:carbohydrate metabolic process"/>
    <property type="evidence" value="ECO:0007669"/>
    <property type="project" value="InterPro"/>
</dbReference>
<dbReference type="Ensembl" id="ENSHHUT00000093190.1">
    <property type="protein sequence ID" value="ENSHHUP00000090388.1"/>
    <property type="gene ID" value="ENSHHUG00000052184.1"/>
</dbReference>
<dbReference type="FunFam" id="3.40.120.10:FF:000004">
    <property type="entry name" value="Phosphoglucomutase 5"/>
    <property type="match status" value="1"/>
</dbReference>
<proteinExistence type="inferred from homology"/>
<reference evidence="4" key="3">
    <citation type="submission" date="2025-09" db="UniProtKB">
        <authorList>
            <consortium name="Ensembl"/>
        </authorList>
    </citation>
    <scope>IDENTIFICATION</scope>
</reference>
<dbReference type="GO" id="GO:0005829">
    <property type="term" value="C:cytosol"/>
    <property type="evidence" value="ECO:0007669"/>
    <property type="project" value="TreeGrafter"/>
</dbReference>
<dbReference type="InterPro" id="IPR016055">
    <property type="entry name" value="A-D-PHexomutase_a/b/a-I/II/III"/>
</dbReference>
<dbReference type="PRINTS" id="PR00509">
    <property type="entry name" value="PGMPMM"/>
</dbReference>
<dbReference type="SUPFAM" id="SSF53738">
    <property type="entry name" value="Phosphoglucomutase, first 3 domains"/>
    <property type="match status" value="1"/>
</dbReference>